<gene>
    <name evidence="1" type="ORF">I4F81_012259</name>
</gene>
<sequence length="528" mass="53427">MCAAVAPATSPPSPFSSGSRLSSFSVVGMPAPPSTPVMDIPTVREALLHADGLTTAPTGLGGLGLWGTRPRRRGRGGAEAAASLTGAEVVGALGRAYTMAPGDGDAAAGVLLASGALVPADVGGVSPGVGGEGASRLVEAVRYVLVYAREGRAGGLNVLFDATAALLHGGSSSGVDGGVVSGRVPRPLPLAVRPAAEFVSSFNDIFGAICANVLLRGGREVQYARIRSDPSWRVYLAHVAEAAHITDWPDVSPSSRMAFLFNIYNGLVMHAKLVFGHASTLASRGTFFNTAAYVLGGKRYSLVVLEHGLLRRKALSGGPGASAHGEPPPALVVDALEPRMHFALNCGAQSCPPVRAYTGEGLEEQLASAAADFIDYTLEGGDAAKASASPQGNADTYVSDGSFAMSSLSDSVPGAASAGGGGGSGGGGSGGGGGGGSGGGGGGGGTVISLSRLFRWFRRDFIGGGSDGDLLSWIGARAGPVARGRLAAAGPAPRVAYQKYNWQDNGDWNAKPDVRYMRVYDLSFRRSA</sequence>
<proteinExistence type="predicted"/>
<evidence type="ECO:0000313" key="2">
    <source>
        <dbReference type="Proteomes" id="UP000798662"/>
    </source>
</evidence>
<accession>A0ACC3CJ05</accession>
<dbReference type="EMBL" id="CM020620">
    <property type="protein sequence ID" value="KAK1869793.1"/>
    <property type="molecule type" value="Genomic_DNA"/>
</dbReference>
<reference evidence="1" key="1">
    <citation type="submission" date="2019-11" db="EMBL/GenBank/DDBJ databases">
        <title>Nori genome reveals adaptations in red seaweeds to the harsh intertidal environment.</title>
        <authorList>
            <person name="Wang D."/>
            <person name="Mao Y."/>
        </authorList>
    </citation>
    <scope>NUCLEOTIDE SEQUENCE</scope>
    <source>
        <tissue evidence="1">Gametophyte</tissue>
    </source>
</reference>
<organism evidence="1 2">
    <name type="scientific">Pyropia yezoensis</name>
    <name type="common">Susabi-nori</name>
    <name type="synonym">Porphyra yezoensis</name>
    <dbReference type="NCBI Taxonomy" id="2788"/>
    <lineage>
        <taxon>Eukaryota</taxon>
        <taxon>Rhodophyta</taxon>
        <taxon>Bangiophyceae</taxon>
        <taxon>Bangiales</taxon>
        <taxon>Bangiaceae</taxon>
        <taxon>Pyropia</taxon>
    </lineage>
</organism>
<protein>
    <submittedName>
        <fullName evidence="1">Uncharacterized protein</fullName>
    </submittedName>
</protein>
<comment type="caution">
    <text evidence="1">The sequence shown here is derived from an EMBL/GenBank/DDBJ whole genome shotgun (WGS) entry which is preliminary data.</text>
</comment>
<evidence type="ECO:0000313" key="1">
    <source>
        <dbReference type="EMBL" id="KAK1869793.1"/>
    </source>
</evidence>
<keyword evidence="2" id="KW-1185">Reference proteome</keyword>
<dbReference type="Proteomes" id="UP000798662">
    <property type="component" value="Chromosome 3"/>
</dbReference>
<name>A0ACC3CJ05_PYRYE</name>